<evidence type="ECO:0000259" key="5">
    <source>
        <dbReference type="Pfam" id="PF00266"/>
    </source>
</evidence>
<dbReference type="SUPFAM" id="SSF53383">
    <property type="entry name" value="PLP-dependent transferases"/>
    <property type="match status" value="1"/>
</dbReference>
<dbReference type="EMBL" id="LGTQ01000005">
    <property type="protein sequence ID" value="KPM49971.1"/>
    <property type="molecule type" value="Genomic_DNA"/>
</dbReference>
<dbReference type="GO" id="GO:0005737">
    <property type="term" value="C:cytoplasm"/>
    <property type="evidence" value="ECO:0007669"/>
    <property type="project" value="InterPro"/>
</dbReference>
<comment type="pathway">
    <text evidence="4">Cofactor biosynthesis; NAD(+) biosynthesis; quinolinate from L-kynurenine: step 2/3.</text>
</comment>
<keyword evidence="1 4" id="KW-0662">Pyridine nucleotide biosynthesis</keyword>
<comment type="catalytic activity">
    <reaction evidence="4">
        <text>3-hydroxy-L-kynurenine + H2O = 3-hydroxyanthranilate + L-alanine + H(+)</text>
        <dbReference type="Rhea" id="RHEA:25143"/>
        <dbReference type="ChEBI" id="CHEBI:15377"/>
        <dbReference type="ChEBI" id="CHEBI:15378"/>
        <dbReference type="ChEBI" id="CHEBI:36559"/>
        <dbReference type="ChEBI" id="CHEBI:57972"/>
        <dbReference type="ChEBI" id="CHEBI:58125"/>
        <dbReference type="EC" id="3.7.1.3"/>
    </reaction>
</comment>
<dbReference type="GO" id="GO:0009435">
    <property type="term" value="P:NAD+ biosynthetic process"/>
    <property type="evidence" value="ECO:0007669"/>
    <property type="project" value="UniProtKB-UniPathway"/>
</dbReference>
<comment type="catalytic activity">
    <reaction evidence="4">
        <text>L-kynurenine + H2O = anthranilate + L-alanine + H(+)</text>
        <dbReference type="Rhea" id="RHEA:16813"/>
        <dbReference type="ChEBI" id="CHEBI:15377"/>
        <dbReference type="ChEBI" id="CHEBI:15378"/>
        <dbReference type="ChEBI" id="CHEBI:16567"/>
        <dbReference type="ChEBI" id="CHEBI:57959"/>
        <dbReference type="ChEBI" id="CHEBI:57972"/>
        <dbReference type="EC" id="3.7.1.3"/>
    </reaction>
</comment>
<dbReference type="PIRSF" id="PIRSF038800">
    <property type="entry name" value="KYNU"/>
    <property type="match status" value="1"/>
</dbReference>
<keyword evidence="7" id="KW-1185">Reference proteome</keyword>
<dbReference type="Proteomes" id="UP000050454">
    <property type="component" value="Unassembled WGS sequence"/>
</dbReference>
<dbReference type="InterPro" id="IPR000192">
    <property type="entry name" value="Aminotrans_V_dom"/>
</dbReference>
<dbReference type="Gene3D" id="3.40.640.10">
    <property type="entry name" value="Type I PLP-dependent aspartate aminotransferase-like (Major domain)"/>
    <property type="match status" value="1"/>
</dbReference>
<sequence length="422" mass="48200">MNLREIALQKDRLSDGPGRYKDHFEIPDQTIYLDGNSLGPPLIKSLEVVKKTTEEEWQNRLIRSWNEDWLESWARISHKIATLINAEPGEVIVTDSVSVNLYKLAFAAIALQQNRKEILTDNLNFPSDIYVLQGLTKNHFQAKILNILEQKNEDKVEENILNHINSETALVTFSHVSFQSARRYQMAEINQKAKAFGAINLWDFSHSIGAVPIDVKASGVDLAVGCTYKYLNGGPGAPAFLFVRKELQKQLRNPIQGWFSHQNPFEFGLSFKRKENAWQFAIGTPSVISLKAIEPGLDLHLKASSAQLWEESKELFEYFLLYFQNFLKGRNFSISSSSNPEFRGSHIALHHSEAYRINLSLIHPRTSEKTFITDHRPPDIIRIALTPLYLGFKDIADFCERLIEIIDSKEYENHSSEKLGVI</sequence>
<dbReference type="UniPathway" id="UPA00334">
    <property type="reaction ID" value="UER00455"/>
</dbReference>
<dbReference type="UniPathway" id="UPA00253">
    <property type="reaction ID" value="UER00329"/>
</dbReference>
<dbReference type="GO" id="GO:0097053">
    <property type="term" value="P:L-kynurenine catabolic process"/>
    <property type="evidence" value="ECO:0007669"/>
    <property type="project" value="UniProtKB-UniPathway"/>
</dbReference>
<comment type="caution">
    <text evidence="6">The sequence shown here is derived from an EMBL/GenBank/DDBJ whole genome shotgun (WGS) entry which is preliminary data.</text>
</comment>
<evidence type="ECO:0000256" key="3">
    <source>
        <dbReference type="ARBA" id="ARBA00022898"/>
    </source>
</evidence>
<accession>A0A0P7C005</accession>
<dbReference type="GO" id="GO:0030429">
    <property type="term" value="F:kynureninase activity"/>
    <property type="evidence" value="ECO:0007669"/>
    <property type="project" value="UniProtKB-EC"/>
</dbReference>
<dbReference type="PANTHER" id="PTHR14084:SF0">
    <property type="entry name" value="KYNURENINASE"/>
    <property type="match status" value="1"/>
</dbReference>
<dbReference type="InterPro" id="IPR015422">
    <property type="entry name" value="PyrdxlP-dep_Trfase_small"/>
</dbReference>
<evidence type="ECO:0000256" key="2">
    <source>
        <dbReference type="ARBA" id="ARBA00022801"/>
    </source>
</evidence>
<feature type="domain" description="Aminotransferase class V" evidence="5">
    <location>
        <begin position="71"/>
        <end position="326"/>
    </location>
</feature>
<dbReference type="InterPro" id="IPR010111">
    <property type="entry name" value="Kynureninase"/>
</dbReference>
<keyword evidence="2 4" id="KW-0378">Hydrolase</keyword>
<dbReference type="GO" id="GO:0030170">
    <property type="term" value="F:pyridoxal phosphate binding"/>
    <property type="evidence" value="ECO:0007669"/>
    <property type="project" value="InterPro"/>
</dbReference>
<dbReference type="STRING" id="1605367.AFM12_05280"/>
<dbReference type="GO" id="GO:0043420">
    <property type="term" value="P:anthranilate metabolic process"/>
    <property type="evidence" value="ECO:0007669"/>
    <property type="project" value="TreeGrafter"/>
</dbReference>
<dbReference type="PANTHER" id="PTHR14084">
    <property type="entry name" value="KYNURENINASE"/>
    <property type="match status" value="1"/>
</dbReference>
<evidence type="ECO:0000313" key="7">
    <source>
        <dbReference type="Proteomes" id="UP000050454"/>
    </source>
</evidence>
<comment type="cofactor">
    <cofactor evidence="4">
        <name>pyridoxal 5'-phosphate</name>
        <dbReference type="ChEBI" id="CHEBI:597326"/>
    </cofactor>
</comment>
<protein>
    <recommendedName>
        <fullName evidence="4">Kynureninase</fullName>
        <ecNumber evidence="4">3.7.1.3</ecNumber>
    </recommendedName>
</protein>
<dbReference type="AlphaFoldDB" id="A0A0P7C005"/>
<reference evidence="6 7" key="1">
    <citation type="submission" date="2015-07" db="EMBL/GenBank/DDBJ databases">
        <title>The draft genome sequence of Leadbetterella sp. JN14-9.</title>
        <authorList>
            <person name="Liu Y."/>
            <person name="Du J."/>
            <person name="Shao Z."/>
        </authorList>
    </citation>
    <scope>NUCLEOTIDE SEQUENCE [LARGE SCALE GENOMIC DNA]</scope>
    <source>
        <strain evidence="6 7">JN14-9</strain>
    </source>
</reference>
<dbReference type="RefSeq" id="WP_055144656.1">
    <property type="nucleotide sequence ID" value="NZ_JXSZ01000005.1"/>
</dbReference>
<dbReference type="OrthoDB" id="9812626at2"/>
<keyword evidence="3 4" id="KW-0663">Pyridoxal phosphate</keyword>
<dbReference type="Gene3D" id="3.90.1150.10">
    <property type="entry name" value="Aspartate Aminotransferase, domain 1"/>
    <property type="match status" value="1"/>
</dbReference>
<name>A0A0P7C005_9BACT</name>
<dbReference type="PATRIC" id="fig|1605367.3.peg.2413"/>
<comment type="pathway">
    <text evidence="4">Amino-acid degradation; L-kynurenine degradation; L-alanine and anthranilate from L-kynurenine: step 1/1.</text>
</comment>
<dbReference type="GO" id="GO:0019441">
    <property type="term" value="P:L-tryptophan catabolic process to kynurenine"/>
    <property type="evidence" value="ECO:0007669"/>
    <property type="project" value="TreeGrafter"/>
</dbReference>
<dbReference type="InterPro" id="IPR015424">
    <property type="entry name" value="PyrdxlP-dep_Trfase"/>
</dbReference>
<comment type="similarity">
    <text evidence="4">Belongs to the kynureninase family.</text>
</comment>
<organism evidence="6 7">
    <name type="scientific">Jiulongibacter sediminis</name>
    <dbReference type="NCBI Taxonomy" id="1605367"/>
    <lineage>
        <taxon>Bacteria</taxon>
        <taxon>Pseudomonadati</taxon>
        <taxon>Bacteroidota</taxon>
        <taxon>Cytophagia</taxon>
        <taxon>Cytophagales</taxon>
        <taxon>Leadbetterellaceae</taxon>
        <taxon>Jiulongibacter</taxon>
    </lineage>
</organism>
<evidence type="ECO:0000313" key="6">
    <source>
        <dbReference type="EMBL" id="KPM49971.1"/>
    </source>
</evidence>
<comment type="function">
    <text evidence="4">Catalyzes the cleavage of L-kynurenine (L-Kyn) and L-3-hydroxykynurenine (L-3OHKyn) into anthranilic acid (AA) and 3-hydroxyanthranilic acid (3-OHAA), respectively.</text>
</comment>
<gene>
    <name evidence="6" type="ORF">AFM12_05280</name>
</gene>
<evidence type="ECO:0000256" key="1">
    <source>
        <dbReference type="ARBA" id="ARBA00022642"/>
    </source>
</evidence>
<comment type="subunit">
    <text evidence="4">Homodimer.</text>
</comment>
<dbReference type="Pfam" id="PF00266">
    <property type="entry name" value="Aminotran_5"/>
    <property type="match status" value="1"/>
</dbReference>
<evidence type="ECO:0000256" key="4">
    <source>
        <dbReference type="PIRNR" id="PIRNR038800"/>
    </source>
</evidence>
<dbReference type="InterPro" id="IPR015421">
    <property type="entry name" value="PyrdxlP-dep_Trfase_major"/>
</dbReference>
<dbReference type="EC" id="3.7.1.3" evidence="4"/>
<proteinExistence type="inferred from homology"/>